<evidence type="ECO:0000256" key="3">
    <source>
        <dbReference type="ARBA" id="ARBA00022692"/>
    </source>
</evidence>
<evidence type="ECO:0000256" key="4">
    <source>
        <dbReference type="ARBA" id="ARBA00022989"/>
    </source>
</evidence>
<comment type="subcellular location">
    <subcellularLocation>
        <location evidence="1">Cell membrane</location>
        <topology evidence="1">Multi-pass membrane protein</topology>
    </subcellularLocation>
</comment>
<dbReference type="GO" id="GO:0004930">
    <property type="term" value="F:G protein-coupled receptor activity"/>
    <property type="evidence" value="ECO:0007669"/>
    <property type="project" value="UniProtKB-KW"/>
</dbReference>
<protein>
    <submittedName>
        <fullName evidence="13">Cysteinyl leukotriene receptor 1-like</fullName>
    </submittedName>
</protein>
<feature type="transmembrane region" description="Helical" evidence="10">
    <location>
        <begin position="50"/>
        <end position="72"/>
    </location>
</feature>
<dbReference type="AlphaFoldDB" id="A0AAJ7U1B3"/>
<feature type="transmembrane region" description="Helical" evidence="10">
    <location>
        <begin position="305"/>
        <end position="327"/>
    </location>
</feature>
<feature type="transmembrane region" description="Helical" evidence="10">
    <location>
        <begin position="256"/>
        <end position="277"/>
    </location>
</feature>
<feature type="compositionally biased region" description="Acidic residues" evidence="9">
    <location>
        <begin position="408"/>
        <end position="420"/>
    </location>
</feature>
<feature type="region of interest" description="Disordered" evidence="9">
    <location>
        <begin position="373"/>
        <end position="420"/>
    </location>
</feature>
<evidence type="ECO:0000256" key="5">
    <source>
        <dbReference type="ARBA" id="ARBA00023040"/>
    </source>
</evidence>
<dbReference type="InterPro" id="IPR017452">
    <property type="entry name" value="GPCR_Rhodpsn_7TM"/>
</dbReference>
<evidence type="ECO:0000256" key="9">
    <source>
        <dbReference type="SAM" id="MobiDB-lite"/>
    </source>
</evidence>
<sequence>MRQHLLQAMEPSSGGATAVDLNGTTTTPPPSLLNRSRCRTDDSYTYPVYAALYSLIVALGLPGNTVALYAFTRRIRSRGAAVRYCTNLACSDLLYILTLPLQIAYYLRDGDWPFGDALCRLSVYTFCVNVHCSIFFLTAISVSRYMSVARPVQHWGGRGGRAKRTCVAIWAFTALCSLPVMITGTHAEEGGRVRCWDHESGAVHKFVIGSAATLVGFVAPFAVIVFCYVTVVRVLAARPAVRGGARAGAWRSSRRVWALSLTVVLLFLVLFLPYHIVRTTYLFAELRASRGSRVACEQIAELKPFVVATVCMATANGCFDPVVYFFCSKHFRSFLFRLMPDPFPWRWRQRRRQASQRQAAHCLDRRPPPRRMFAAVSTDTSAKAPVEDTETEASVQEPATTRPRDVEEVSLDVLEDWQTK</sequence>
<evidence type="ECO:0000256" key="10">
    <source>
        <dbReference type="SAM" id="Phobius"/>
    </source>
</evidence>
<feature type="transmembrane region" description="Helical" evidence="10">
    <location>
        <begin position="84"/>
        <end position="103"/>
    </location>
</feature>
<keyword evidence="8" id="KW-0807">Transducer</keyword>
<dbReference type="SUPFAM" id="SSF81321">
    <property type="entry name" value="Family A G protein-coupled receptor-like"/>
    <property type="match status" value="1"/>
</dbReference>
<keyword evidence="2" id="KW-1003">Cell membrane</keyword>
<feature type="transmembrane region" description="Helical" evidence="10">
    <location>
        <begin position="207"/>
        <end position="235"/>
    </location>
</feature>
<accession>A0AAJ7U1B3</accession>
<dbReference type="Proteomes" id="UP001318040">
    <property type="component" value="Chromosome 44"/>
</dbReference>
<reference evidence="13" key="1">
    <citation type="submission" date="2025-08" db="UniProtKB">
        <authorList>
            <consortium name="RefSeq"/>
        </authorList>
    </citation>
    <scope>IDENTIFICATION</scope>
    <source>
        <tissue evidence="13">Sperm</tissue>
    </source>
</reference>
<dbReference type="CDD" id="cd14982">
    <property type="entry name" value="7tmA_purinoceptor-like"/>
    <property type="match status" value="1"/>
</dbReference>
<keyword evidence="3 10" id="KW-0812">Transmembrane</keyword>
<keyword evidence="6 10" id="KW-0472">Membrane</keyword>
<keyword evidence="7" id="KW-0675">Receptor</keyword>
<dbReference type="Pfam" id="PF00001">
    <property type="entry name" value="7tm_1"/>
    <property type="match status" value="1"/>
</dbReference>
<evidence type="ECO:0000259" key="11">
    <source>
        <dbReference type="PROSITE" id="PS50262"/>
    </source>
</evidence>
<evidence type="ECO:0000313" key="13">
    <source>
        <dbReference type="RefSeq" id="XP_032826830.1"/>
    </source>
</evidence>
<evidence type="ECO:0000256" key="7">
    <source>
        <dbReference type="ARBA" id="ARBA00023170"/>
    </source>
</evidence>
<dbReference type="PANTHER" id="PTHR24231">
    <property type="entry name" value="PURINOCEPTOR-RELATED G-PROTEIN COUPLED RECEPTOR"/>
    <property type="match status" value="1"/>
</dbReference>
<evidence type="ECO:0000256" key="1">
    <source>
        <dbReference type="ARBA" id="ARBA00004651"/>
    </source>
</evidence>
<dbReference type="GO" id="GO:0005886">
    <property type="term" value="C:plasma membrane"/>
    <property type="evidence" value="ECO:0007669"/>
    <property type="project" value="UniProtKB-SubCell"/>
</dbReference>
<dbReference type="InterPro" id="IPR000276">
    <property type="entry name" value="GPCR_Rhodpsn"/>
</dbReference>
<evidence type="ECO:0000256" key="6">
    <source>
        <dbReference type="ARBA" id="ARBA00023136"/>
    </source>
</evidence>
<dbReference type="PROSITE" id="PS50262">
    <property type="entry name" value="G_PROTEIN_RECEP_F1_2"/>
    <property type="match status" value="1"/>
</dbReference>
<evidence type="ECO:0000256" key="2">
    <source>
        <dbReference type="ARBA" id="ARBA00022475"/>
    </source>
</evidence>
<proteinExistence type="predicted"/>
<dbReference type="PRINTS" id="PR00237">
    <property type="entry name" value="GPCRRHODOPSN"/>
</dbReference>
<dbReference type="Gene3D" id="1.20.1070.10">
    <property type="entry name" value="Rhodopsin 7-helix transmembrane proteins"/>
    <property type="match status" value="1"/>
</dbReference>
<organism evidence="12 13">
    <name type="scientific">Petromyzon marinus</name>
    <name type="common">Sea lamprey</name>
    <dbReference type="NCBI Taxonomy" id="7757"/>
    <lineage>
        <taxon>Eukaryota</taxon>
        <taxon>Metazoa</taxon>
        <taxon>Chordata</taxon>
        <taxon>Craniata</taxon>
        <taxon>Vertebrata</taxon>
        <taxon>Cyclostomata</taxon>
        <taxon>Hyperoartia</taxon>
        <taxon>Petromyzontiformes</taxon>
        <taxon>Petromyzontidae</taxon>
        <taxon>Petromyzon</taxon>
    </lineage>
</organism>
<keyword evidence="4 10" id="KW-1133">Transmembrane helix</keyword>
<name>A0AAJ7U1B3_PETMA</name>
<feature type="transmembrane region" description="Helical" evidence="10">
    <location>
        <begin position="167"/>
        <end position="187"/>
    </location>
</feature>
<keyword evidence="12" id="KW-1185">Reference proteome</keyword>
<dbReference type="PANTHER" id="PTHR24231:SF48">
    <property type="entry name" value="G-PROTEIN COUPLED RECEPTORS FAMILY 1 PROFILE DOMAIN-CONTAINING PROTEIN"/>
    <property type="match status" value="1"/>
</dbReference>
<feature type="region of interest" description="Disordered" evidence="9">
    <location>
        <begin position="9"/>
        <end position="30"/>
    </location>
</feature>
<dbReference type="PRINTS" id="PR01157">
    <property type="entry name" value="P2YPURNOCPTR"/>
</dbReference>
<gene>
    <name evidence="13" type="primary">LOC116951986</name>
</gene>
<dbReference type="RefSeq" id="XP_032826830.1">
    <property type="nucleotide sequence ID" value="XM_032970939.1"/>
</dbReference>
<feature type="transmembrane region" description="Helical" evidence="10">
    <location>
        <begin position="123"/>
        <end position="146"/>
    </location>
</feature>
<dbReference type="KEGG" id="pmrn:116951986"/>
<evidence type="ECO:0000256" key="8">
    <source>
        <dbReference type="ARBA" id="ARBA00023224"/>
    </source>
</evidence>
<feature type="domain" description="G-protein coupled receptors family 1 profile" evidence="11">
    <location>
        <begin position="63"/>
        <end position="324"/>
    </location>
</feature>
<keyword evidence="5" id="KW-0297">G-protein coupled receptor</keyword>
<evidence type="ECO:0000313" key="12">
    <source>
        <dbReference type="Proteomes" id="UP001318040"/>
    </source>
</evidence>